<dbReference type="AlphaFoldDB" id="A0A0R3VZB2"/>
<protein>
    <submittedName>
        <fullName evidence="4">Secreted protein</fullName>
    </submittedName>
</protein>
<dbReference type="WBParaSite" id="TASK_0000275601-mRNA-1">
    <property type="protein sequence ID" value="TASK_0000275601-mRNA-1"/>
    <property type="gene ID" value="TASK_0000275601"/>
</dbReference>
<feature type="chain" id="PRO_5043132457" evidence="1">
    <location>
        <begin position="19"/>
        <end position="109"/>
    </location>
</feature>
<reference evidence="2 3" key="2">
    <citation type="submission" date="2018-11" db="EMBL/GenBank/DDBJ databases">
        <authorList>
            <consortium name="Pathogen Informatics"/>
        </authorList>
    </citation>
    <scope>NUCLEOTIDE SEQUENCE [LARGE SCALE GENOMIC DNA]</scope>
</reference>
<keyword evidence="1" id="KW-0732">Signal</keyword>
<dbReference type="Proteomes" id="UP000282613">
    <property type="component" value="Unassembled WGS sequence"/>
</dbReference>
<feature type="signal peptide" evidence="1">
    <location>
        <begin position="1"/>
        <end position="18"/>
    </location>
</feature>
<evidence type="ECO:0000313" key="4">
    <source>
        <dbReference type="WBParaSite" id="TASK_0000275601-mRNA-1"/>
    </source>
</evidence>
<organism evidence="4">
    <name type="scientific">Taenia asiatica</name>
    <name type="common">Asian tapeworm</name>
    <dbReference type="NCBI Taxonomy" id="60517"/>
    <lineage>
        <taxon>Eukaryota</taxon>
        <taxon>Metazoa</taxon>
        <taxon>Spiralia</taxon>
        <taxon>Lophotrochozoa</taxon>
        <taxon>Platyhelminthes</taxon>
        <taxon>Cestoda</taxon>
        <taxon>Eucestoda</taxon>
        <taxon>Cyclophyllidea</taxon>
        <taxon>Taeniidae</taxon>
        <taxon>Taenia</taxon>
    </lineage>
</organism>
<evidence type="ECO:0000313" key="2">
    <source>
        <dbReference type="EMBL" id="VDK26074.1"/>
    </source>
</evidence>
<keyword evidence="3" id="KW-1185">Reference proteome</keyword>
<reference evidence="4" key="1">
    <citation type="submission" date="2017-02" db="UniProtKB">
        <authorList>
            <consortium name="WormBaseParasite"/>
        </authorList>
    </citation>
    <scope>IDENTIFICATION</scope>
</reference>
<sequence length="109" mass="11932">MIVVVIMLAAAIVTEVDGVKFEVPVMYADSVIEWSCPEAFAVAHLPYAPPHHFSLTLAFGHLNESKFSKLGLVIFTPHLNSRFVRAESEYELLTHAYVGIPPLPAAGQV</sequence>
<accession>A0A0R3VZB2</accession>
<evidence type="ECO:0000313" key="3">
    <source>
        <dbReference type="Proteomes" id="UP000282613"/>
    </source>
</evidence>
<gene>
    <name evidence="2" type="ORF">TASK_LOCUS2757</name>
</gene>
<dbReference type="EMBL" id="UYRS01002885">
    <property type="protein sequence ID" value="VDK26074.1"/>
    <property type="molecule type" value="Genomic_DNA"/>
</dbReference>
<proteinExistence type="predicted"/>
<evidence type="ECO:0000256" key="1">
    <source>
        <dbReference type="SAM" id="SignalP"/>
    </source>
</evidence>
<name>A0A0R3VZB2_TAEAS</name>